<reference evidence="10 11" key="1">
    <citation type="submission" date="2018-08" db="EMBL/GenBank/DDBJ databases">
        <title>A genome reference for cultivated species of the human gut microbiota.</title>
        <authorList>
            <person name="Zou Y."/>
            <person name="Xue W."/>
            <person name="Luo G."/>
        </authorList>
    </citation>
    <scope>NUCLEOTIDE SEQUENCE [LARGE SCALE GENOMIC DNA]</scope>
    <source>
        <strain evidence="10 11">AF38-11</strain>
    </source>
</reference>
<dbReference type="InterPro" id="IPR038333">
    <property type="entry name" value="T1MK-like_N_sf"/>
</dbReference>
<name>A0AA92V803_9BACT</name>
<keyword evidence="4" id="KW-0808">Transferase</keyword>
<evidence type="ECO:0000256" key="6">
    <source>
        <dbReference type="ARBA" id="ARBA00022747"/>
    </source>
</evidence>
<dbReference type="InterPro" id="IPR029063">
    <property type="entry name" value="SAM-dependent_MTases_sf"/>
</dbReference>
<feature type="domain" description="N6 adenine-specific DNA methyltransferase N-terminal" evidence="9">
    <location>
        <begin position="6"/>
        <end position="122"/>
    </location>
</feature>
<evidence type="ECO:0000256" key="4">
    <source>
        <dbReference type="ARBA" id="ARBA00022679"/>
    </source>
</evidence>
<dbReference type="SUPFAM" id="SSF53335">
    <property type="entry name" value="S-adenosyl-L-methionine-dependent methyltransferases"/>
    <property type="match status" value="1"/>
</dbReference>
<protein>
    <recommendedName>
        <fullName evidence="2">site-specific DNA-methyltransferase (adenine-specific)</fullName>
        <ecNumber evidence="2">2.1.1.72</ecNumber>
    </recommendedName>
</protein>
<evidence type="ECO:0000256" key="2">
    <source>
        <dbReference type="ARBA" id="ARBA00011900"/>
    </source>
</evidence>
<dbReference type="GO" id="GO:0003677">
    <property type="term" value="F:DNA binding"/>
    <property type="evidence" value="ECO:0007669"/>
    <property type="project" value="InterPro"/>
</dbReference>
<evidence type="ECO:0000256" key="7">
    <source>
        <dbReference type="ARBA" id="ARBA00047942"/>
    </source>
</evidence>
<evidence type="ECO:0000259" key="9">
    <source>
        <dbReference type="Pfam" id="PF12161"/>
    </source>
</evidence>
<feature type="domain" description="DNA methylase adenine-specific" evidence="8">
    <location>
        <begin position="142"/>
        <end position="480"/>
    </location>
</feature>
<dbReference type="InterPro" id="IPR003356">
    <property type="entry name" value="DNA_methylase_A-5"/>
</dbReference>
<dbReference type="Pfam" id="PF02384">
    <property type="entry name" value="N6_Mtase"/>
    <property type="match status" value="1"/>
</dbReference>
<dbReference type="AlphaFoldDB" id="A0AA92V803"/>
<evidence type="ECO:0000256" key="5">
    <source>
        <dbReference type="ARBA" id="ARBA00022691"/>
    </source>
</evidence>
<dbReference type="EMBL" id="QROP01000071">
    <property type="protein sequence ID" value="RHL33151.1"/>
    <property type="molecule type" value="Genomic_DNA"/>
</dbReference>
<dbReference type="GO" id="GO:0009307">
    <property type="term" value="P:DNA restriction-modification system"/>
    <property type="evidence" value="ECO:0007669"/>
    <property type="project" value="UniProtKB-KW"/>
</dbReference>
<dbReference type="RefSeq" id="WP_118417141.1">
    <property type="nucleotide sequence ID" value="NZ_QROP01000071.1"/>
</dbReference>
<dbReference type="GO" id="GO:0009007">
    <property type="term" value="F:site-specific DNA-methyltransferase (adenine-specific) activity"/>
    <property type="evidence" value="ECO:0007669"/>
    <property type="project" value="UniProtKB-EC"/>
</dbReference>
<dbReference type="Proteomes" id="UP000283672">
    <property type="component" value="Unassembled WGS sequence"/>
</dbReference>
<gene>
    <name evidence="10" type="ORF">DW026_14655</name>
</gene>
<keyword evidence="5" id="KW-0949">S-adenosyl-L-methionine</keyword>
<proteinExistence type="inferred from homology"/>
<evidence type="ECO:0000256" key="1">
    <source>
        <dbReference type="ARBA" id="ARBA00006594"/>
    </source>
</evidence>
<organism evidence="10 11">
    <name type="scientific">Segatella copri</name>
    <dbReference type="NCBI Taxonomy" id="165179"/>
    <lineage>
        <taxon>Bacteria</taxon>
        <taxon>Pseudomonadati</taxon>
        <taxon>Bacteroidota</taxon>
        <taxon>Bacteroidia</taxon>
        <taxon>Bacteroidales</taxon>
        <taxon>Prevotellaceae</taxon>
        <taxon>Segatella</taxon>
    </lineage>
</organism>
<sequence length="509" mass="58522">MLTQEIRNKVQRLWNMFWSRGITNPITAIEQISYLLFIRRLEEVDEYDNVTNVKKKSIFKGHEMCLWSRFSTLPPSDMLECYQNEVFPFIKTLNGEDEPFAQYMSDAVNEISQPNLLFDSVNIINSIYSDIERDKEQGQHFQDVQGDIYEYLINEIATSGKNGQFRTPRHIIQFICDLISPDVNDTICDPACGTGGFLLGALQSLLTKHTPANKRKKDENGLWRYQNSSDAILNESEKEKVSNSLLFGFDIDKTMVRIGLMNLMLHGIAHPRIERMNTLSSLFYAQKENQKYSVIMANPPFTGTVSMEELSEDLLEYGKKSELLFLIRIISMLKIGGRAAVIVPDGVLFSSGKKAKSVREKLLKDCSLNAVISLPSGVFKPYAGVKTSILLFTKVEDGSSGWNTDDIWYYELSSDGYSLDDNRRKLTENPLPTALDKFQNRDKLTEKTKQYFHLSIDEVNKSTLELHFDKYKIYEEEREDFRPPRELMKAIMSLEKNIMEDLQKLNGMI</sequence>
<dbReference type="InterPro" id="IPR022749">
    <property type="entry name" value="D12N6_MeTrfase_N"/>
</dbReference>
<comment type="similarity">
    <text evidence="1">Belongs to the N(4)/N(6)-methyltransferase family.</text>
</comment>
<dbReference type="Pfam" id="PF12161">
    <property type="entry name" value="HsdM_N"/>
    <property type="match status" value="1"/>
</dbReference>
<comment type="caution">
    <text evidence="10">The sequence shown here is derived from an EMBL/GenBank/DDBJ whole genome shotgun (WGS) entry which is preliminary data.</text>
</comment>
<accession>A0AA92V803</accession>
<evidence type="ECO:0000313" key="10">
    <source>
        <dbReference type="EMBL" id="RHL33151.1"/>
    </source>
</evidence>
<dbReference type="PANTHER" id="PTHR42933">
    <property type="entry name" value="SLR6095 PROTEIN"/>
    <property type="match status" value="1"/>
</dbReference>
<evidence type="ECO:0000259" key="8">
    <source>
        <dbReference type="Pfam" id="PF02384"/>
    </source>
</evidence>
<keyword evidence="6" id="KW-0680">Restriction system</keyword>
<dbReference type="EC" id="2.1.1.72" evidence="2"/>
<dbReference type="GO" id="GO:0008170">
    <property type="term" value="F:N-methyltransferase activity"/>
    <property type="evidence" value="ECO:0007669"/>
    <property type="project" value="InterPro"/>
</dbReference>
<dbReference type="GO" id="GO:0032259">
    <property type="term" value="P:methylation"/>
    <property type="evidence" value="ECO:0007669"/>
    <property type="project" value="UniProtKB-KW"/>
</dbReference>
<dbReference type="Gene3D" id="1.20.1260.30">
    <property type="match status" value="1"/>
</dbReference>
<dbReference type="Gene3D" id="3.40.50.150">
    <property type="entry name" value="Vaccinia Virus protein VP39"/>
    <property type="match status" value="1"/>
</dbReference>
<evidence type="ECO:0000256" key="3">
    <source>
        <dbReference type="ARBA" id="ARBA00022603"/>
    </source>
</evidence>
<dbReference type="InterPro" id="IPR051537">
    <property type="entry name" value="DNA_Adenine_Mtase"/>
</dbReference>
<evidence type="ECO:0000313" key="11">
    <source>
        <dbReference type="Proteomes" id="UP000283672"/>
    </source>
</evidence>
<dbReference type="PRINTS" id="PR00507">
    <property type="entry name" value="N12N6MTFRASE"/>
</dbReference>
<comment type="catalytic activity">
    <reaction evidence="7">
        <text>a 2'-deoxyadenosine in DNA + S-adenosyl-L-methionine = an N(6)-methyl-2'-deoxyadenosine in DNA + S-adenosyl-L-homocysteine + H(+)</text>
        <dbReference type="Rhea" id="RHEA:15197"/>
        <dbReference type="Rhea" id="RHEA-COMP:12418"/>
        <dbReference type="Rhea" id="RHEA-COMP:12419"/>
        <dbReference type="ChEBI" id="CHEBI:15378"/>
        <dbReference type="ChEBI" id="CHEBI:57856"/>
        <dbReference type="ChEBI" id="CHEBI:59789"/>
        <dbReference type="ChEBI" id="CHEBI:90615"/>
        <dbReference type="ChEBI" id="CHEBI:90616"/>
        <dbReference type="EC" id="2.1.1.72"/>
    </reaction>
</comment>
<dbReference type="PANTHER" id="PTHR42933:SF3">
    <property type="entry name" value="TYPE I RESTRICTION ENZYME MJAVIII METHYLASE SUBUNIT"/>
    <property type="match status" value="1"/>
</dbReference>
<keyword evidence="3 10" id="KW-0489">Methyltransferase</keyword>